<dbReference type="HOGENOM" id="CLU_592807_0_0_7"/>
<dbReference type="Pfam" id="PF01170">
    <property type="entry name" value="UPF0020"/>
    <property type="match status" value="1"/>
</dbReference>
<sequence length="461" mass="52289">MSSGENLDPHKIPDVLAQDFFGKLFSTKYQLIPNLNDLYELELAFYEQQVLSDEELLRNSAYFARVCNNFTRHFLICTGDSLKLADHSSSRLKSFFERNLFRTGYSTHGLFPYRGKFHPQMIKGLINIMGLKPGDTVLDPMMGSGTVLVEASLMGINSIGIDASPFCRFMAQTKIDALTVPLSRAQKTLNNYKEVFNYFSERVGKPVAGIRACKRKSQKNVMSVMEPVAEYVIKEDRSRLTKQQKETSDTYNFLLLAYLDSVGYSERSSRRSPIEQFKAILERYLFVVEKIQKGLIDTGLELSATTAMEGDARDLPLDNKTVDGIIFSPPYSFAIDYLGNDAFHLNYLGVEMDNLRNSMIGLRGKKLSEKFELYREDMEQVLSECSRVLRPARLCTIIVGTNNNQLGKALGVDPNKVQGIHEILVQIGKKYGFRLIKMMSRPIIGISNTMRLEYIAILQRS</sequence>
<evidence type="ECO:0000313" key="3">
    <source>
        <dbReference type="Proteomes" id="UP000008561"/>
    </source>
</evidence>
<reference evidence="2 3" key="1">
    <citation type="submission" date="2007-10" db="EMBL/GenBank/DDBJ databases">
        <title>Complete sequence of Desulfococcus oleovorans Hxd3.</title>
        <authorList>
            <consortium name="US DOE Joint Genome Institute"/>
            <person name="Copeland A."/>
            <person name="Lucas S."/>
            <person name="Lapidus A."/>
            <person name="Barry K."/>
            <person name="Glavina del Rio T."/>
            <person name="Dalin E."/>
            <person name="Tice H."/>
            <person name="Pitluck S."/>
            <person name="Kiss H."/>
            <person name="Brettin T."/>
            <person name="Bruce D."/>
            <person name="Detter J.C."/>
            <person name="Han C."/>
            <person name="Schmutz J."/>
            <person name="Larimer F."/>
            <person name="Land M."/>
            <person name="Hauser L."/>
            <person name="Kyrpides N."/>
            <person name="Kim E."/>
            <person name="Wawrik B."/>
            <person name="Richardson P."/>
        </authorList>
    </citation>
    <scope>NUCLEOTIDE SEQUENCE [LARGE SCALE GENOMIC DNA]</scope>
    <source>
        <strain evidence="3">DSM 6200 / JCM 39069 / Hxd3</strain>
    </source>
</reference>
<accession>A8ZWE0</accession>
<dbReference type="eggNOG" id="COG0863">
    <property type="taxonomic scope" value="Bacteria"/>
</dbReference>
<proteinExistence type="predicted"/>
<keyword evidence="2" id="KW-0808">Transferase</keyword>
<keyword evidence="3" id="KW-1185">Reference proteome</keyword>
<protein>
    <submittedName>
        <fullName evidence="2">Putative RNA methylase</fullName>
    </submittedName>
</protein>
<dbReference type="GO" id="GO:0008168">
    <property type="term" value="F:methyltransferase activity"/>
    <property type="evidence" value="ECO:0007669"/>
    <property type="project" value="UniProtKB-KW"/>
</dbReference>
<dbReference type="InterPro" id="IPR000241">
    <property type="entry name" value="RlmKL-like_Mtase"/>
</dbReference>
<gene>
    <name evidence="2" type="ordered locus">Dole_0938</name>
</gene>
<feature type="domain" description="Ribosomal RNA large subunit methyltransferase K/L-like methyltransferase" evidence="1">
    <location>
        <begin position="115"/>
        <end position="177"/>
    </location>
</feature>
<dbReference type="GO" id="GO:0032259">
    <property type="term" value="P:methylation"/>
    <property type="evidence" value="ECO:0007669"/>
    <property type="project" value="UniProtKB-KW"/>
</dbReference>
<dbReference type="Proteomes" id="UP000008561">
    <property type="component" value="Chromosome"/>
</dbReference>
<dbReference type="STRING" id="96561.Dole_0938"/>
<dbReference type="KEGG" id="dol:Dole_0938"/>
<dbReference type="InterPro" id="IPR029063">
    <property type="entry name" value="SAM-dependent_MTases_sf"/>
</dbReference>
<dbReference type="Gene3D" id="3.40.50.150">
    <property type="entry name" value="Vaccinia Virus protein VP39"/>
    <property type="match status" value="2"/>
</dbReference>
<dbReference type="EMBL" id="CP000859">
    <property type="protein sequence ID" value="ABW66748.1"/>
    <property type="molecule type" value="Genomic_DNA"/>
</dbReference>
<dbReference type="SUPFAM" id="SSF53335">
    <property type="entry name" value="S-adenosyl-L-methionine-dependent methyltransferases"/>
    <property type="match status" value="2"/>
</dbReference>
<evidence type="ECO:0000259" key="1">
    <source>
        <dbReference type="Pfam" id="PF01170"/>
    </source>
</evidence>
<organism evidence="2 3">
    <name type="scientific">Desulfosudis oleivorans (strain DSM 6200 / JCM 39069 / Hxd3)</name>
    <name type="common">Desulfococcus oleovorans</name>
    <dbReference type="NCBI Taxonomy" id="96561"/>
    <lineage>
        <taxon>Bacteria</taxon>
        <taxon>Pseudomonadati</taxon>
        <taxon>Thermodesulfobacteriota</taxon>
        <taxon>Desulfobacteria</taxon>
        <taxon>Desulfobacterales</taxon>
        <taxon>Desulfosudaceae</taxon>
        <taxon>Desulfosudis</taxon>
    </lineage>
</organism>
<evidence type="ECO:0000313" key="2">
    <source>
        <dbReference type="EMBL" id="ABW66748.1"/>
    </source>
</evidence>
<dbReference type="REBASE" id="16465">
    <property type="entry name" value="M.DolHORF938P"/>
</dbReference>
<dbReference type="AlphaFoldDB" id="A8ZWE0"/>
<keyword evidence="2" id="KW-0489">Methyltransferase</keyword>
<name>A8ZWE0_DESOH</name>